<accession>W6MEH2</accession>
<reference evidence="1" key="2">
    <citation type="submission" date="2014-03" db="EMBL/GenBank/DDBJ databases">
        <title>Candidatus Competibacter-lineage genomes retrieved from metagenomes reveal functional metabolic diversity.</title>
        <authorList>
            <person name="McIlroy S.J."/>
            <person name="Albertsen M."/>
            <person name="Andresen E.K."/>
            <person name="Saunders A.M."/>
            <person name="Kristiansen R."/>
            <person name="Stokholm-Bjerregaard M."/>
            <person name="Nielsen K.L."/>
            <person name="Nielsen P.H."/>
        </authorList>
    </citation>
    <scope>NUCLEOTIDE SEQUENCE</scope>
    <source>
        <strain evidence="1">Run_A_D11</strain>
    </source>
</reference>
<protein>
    <submittedName>
        <fullName evidence="1">Uncharacterized protein</fullName>
    </submittedName>
</protein>
<dbReference type="EMBL" id="CBTJ020000113">
    <property type="protein sequence ID" value="CDI04608.1"/>
    <property type="molecule type" value="Genomic_DNA"/>
</dbReference>
<evidence type="ECO:0000313" key="2">
    <source>
        <dbReference type="Proteomes" id="UP000035760"/>
    </source>
</evidence>
<keyword evidence="2" id="KW-1185">Reference proteome</keyword>
<name>W6MEH2_9GAMM</name>
<sequence>MLRPLPCLLQLRVAQFRLEAGLQIQRLPFALFGGQAQPGVGFDPVLRYALPGPVQDRQAALRRGEALQGGLLEQASGPPVILVRFQGVIAAQLTQGSGAPLSGGVPDPAQRGLLIRRNPCAGDVMQSEFQLGGGIASSGPLVECGQGRGDVIAGIGATGEGQAEQQDGETAGIQWTFRASAGACSMLSISAARA</sequence>
<dbReference type="Proteomes" id="UP000035760">
    <property type="component" value="Unassembled WGS sequence"/>
</dbReference>
<reference evidence="1" key="1">
    <citation type="submission" date="2013-07" db="EMBL/GenBank/DDBJ databases">
        <authorList>
            <person name="McIlroy S."/>
        </authorList>
    </citation>
    <scope>NUCLEOTIDE SEQUENCE [LARGE SCALE GENOMIC DNA]</scope>
    <source>
        <strain evidence="1">Run_A_D11</strain>
    </source>
</reference>
<comment type="caution">
    <text evidence="1">The sequence shown here is derived from an EMBL/GenBank/DDBJ whole genome shotgun (WGS) entry which is preliminary data.</text>
</comment>
<proteinExistence type="predicted"/>
<evidence type="ECO:0000313" key="1">
    <source>
        <dbReference type="EMBL" id="CDI04608.1"/>
    </source>
</evidence>
<dbReference type="AlphaFoldDB" id="W6MEH2"/>
<gene>
    <name evidence="1" type="ORF">BN873_p10052</name>
</gene>
<organism evidence="1 2">
    <name type="scientific">Candidatus Competibacter denitrificans Run_A_D11</name>
    <dbReference type="NCBI Taxonomy" id="1400863"/>
    <lineage>
        <taxon>Bacteria</taxon>
        <taxon>Pseudomonadati</taxon>
        <taxon>Pseudomonadota</taxon>
        <taxon>Gammaproteobacteria</taxon>
        <taxon>Candidatus Competibacteraceae</taxon>
        <taxon>Candidatus Competibacter</taxon>
    </lineage>
</organism>